<proteinExistence type="inferred from homology"/>
<dbReference type="Pfam" id="PF00501">
    <property type="entry name" value="AMP-binding"/>
    <property type="match status" value="1"/>
</dbReference>
<dbReference type="PANTHER" id="PTHR43201">
    <property type="entry name" value="ACYL-COA SYNTHETASE"/>
    <property type="match status" value="1"/>
</dbReference>
<organism evidence="5 6">
    <name type="scientific">Yanghanlia caeni</name>
    <dbReference type="NCBI Taxonomy" id="3064283"/>
    <lineage>
        <taxon>Bacteria</taxon>
        <taxon>Pseudomonadati</taxon>
        <taxon>Pseudomonadota</taxon>
        <taxon>Betaproteobacteria</taxon>
        <taxon>Burkholderiales</taxon>
        <taxon>Alcaligenaceae</taxon>
        <taxon>Yanghanlia</taxon>
    </lineage>
</organism>
<sequence length="511" mass="55612">MNLALWLHSRALLSPDAPALYTGTRLEATYGQFARRAAALAAYLRSEHGVQAGDRVAIFMPNRVEYLVLLYASWWIGAVAVPVNYKLHAKEAAWIAENAEAALVITDRGNQFAAGELPQSCTELGVETDLAGVVANDAAPLNPPLTLEPHQLAWLFYTSGTTGRPKGVMLTHENLMQMSLCYTVDVDTAGPDDAYLYSAPMSHGAGLYNMVFVRAGGRHVVPESRGFDGAEILELGRTLGNIVMFAAPTMIKRLVTQARTAGATGEGIRSIIYGGGPMYTADLIEALDVLGPRFIQIYGQGESPMTITALPRHIISDRSHPQWEQRLGSVGLAQSCVQVRVVDHAMNDVPTGECGEVVVRGLVVTQGYWRNPAATAETIVNGWLRTGDIGYLSADGFLTLTDRSKDVIISGGTNIYPREVEEVLARHPKVFEVAVVGAPHEEWGEEVVAVIVSRDGQPIDPAELDEWCKAEIASFKKPKRYLFRDEMPKNSYGKIPKIDLREEIKAASGKA</sequence>
<evidence type="ECO:0000259" key="3">
    <source>
        <dbReference type="Pfam" id="PF00501"/>
    </source>
</evidence>
<dbReference type="PROSITE" id="PS00455">
    <property type="entry name" value="AMP_BINDING"/>
    <property type="match status" value="1"/>
</dbReference>
<name>A0ABU1D7R1_9BURK</name>
<comment type="caution">
    <text evidence="5">The sequence shown here is derived from an EMBL/GenBank/DDBJ whole genome shotgun (WGS) entry which is preliminary data.</text>
</comment>
<dbReference type="RefSeq" id="WP_347287234.1">
    <property type="nucleotide sequence ID" value="NZ_JAUZQE010000024.1"/>
</dbReference>
<dbReference type="Pfam" id="PF13193">
    <property type="entry name" value="AMP-binding_C"/>
    <property type="match status" value="1"/>
</dbReference>
<dbReference type="Gene3D" id="3.40.50.12780">
    <property type="entry name" value="N-terminal domain of ligase-like"/>
    <property type="match status" value="1"/>
</dbReference>
<gene>
    <name evidence="5" type="ORF">Q8947_10560</name>
</gene>
<comment type="similarity">
    <text evidence="1">Belongs to the ATP-dependent AMP-binding enzyme family.</text>
</comment>
<dbReference type="InterPro" id="IPR045851">
    <property type="entry name" value="AMP-bd_C_sf"/>
</dbReference>
<evidence type="ECO:0000256" key="1">
    <source>
        <dbReference type="ARBA" id="ARBA00006432"/>
    </source>
</evidence>
<reference evidence="5 6" key="1">
    <citation type="submission" date="2023-08" db="EMBL/GenBank/DDBJ databases">
        <title>Alcaligenaceae gen. nov., a novel taxon isolated from the sludge of Yixing Pesticide Factory.</title>
        <authorList>
            <person name="Ruan L."/>
        </authorList>
    </citation>
    <scope>NUCLEOTIDE SEQUENCE [LARGE SCALE GENOMIC DNA]</scope>
    <source>
        <strain evidence="5 6">LG-2</strain>
    </source>
</reference>
<feature type="domain" description="AMP-binding enzyme C-terminal" evidence="4">
    <location>
        <begin position="419"/>
        <end position="494"/>
    </location>
</feature>
<dbReference type="PANTHER" id="PTHR43201:SF5">
    <property type="entry name" value="MEDIUM-CHAIN ACYL-COA LIGASE ACSF2, MITOCHONDRIAL"/>
    <property type="match status" value="1"/>
</dbReference>
<keyword evidence="2" id="KW-0436">Ligase</keyword>
<keyword evidence="6" id="KW-1185">Reference proteome</keyword>
<dbReference type="InterPro" id="IPR025110">
    <property type="entry name" value="AMP-bd_C"/>
</dbReference>
<evidence type="ECO:0000259" key="4">
    <source>
        <dbReference type="Pfam" id="PF13193"/>
    </source>
</evidence>
<protein>
    <submittedName>
        <fullName evidence="5">AMP-binding protein</fullName>
    </submittedName>
</protein>
<dbReference type="InterPro" id="IPR000873">
    <property type="entry name" value="AMP-dep_synth/lig_dom"/>
</dbReference>
<evidence type="ECO:0000256" key="2">
    <source>
        <dbReference type="ARBA" id="ARBA00022598"/>
    </source>
</evidence>
<dbReference type="SUPFAM" id="SSF56801">
    <property type="entry name" value="Acetyl-CoA synthetase-like"/>
    <property type="match status" value="1"/>
</dbReference>
<dbReference type="InterPro" id="IPR042099">
    <property type="entry name" value="ANL_N_sf"/>
</dbReference>
<dbReference type="EMBL" id="JAUZQE010000024">
    <property type="protein sequence ID" value="MDR4126420.1"/>
    <property type="molecule type" value="Genomic_DNA"/>
</dbReference>
<dbReference type="Proteomes" id="UP001232156">
    <property type="component" value="Unassembled WGS sequence"/>
</dbReference>
<dbReference type="Gene3D" id="3.30.300.30">
    <property type="match status" value="1"/>
</dbReference>
<evidence type="ECO:0000313" key="5">
    <source>
        <dbReference type="EMBL" id="MDR4126420.1"/>
    </source>
</evidence>
<evidence type="ECO:0000313" key="6">
    <source>
        <dbReference type="Proteomes" id="UP001232156"/>
    </source>
</evidence>
<dbReference type="InterPro" id="IPR020845">
    <property type="entry name" value="AMP-binding_CS"/>
</dbReference>
<accession>A0ABU1D7R1</accession>
<feature type="domain" description="AMP-dependent synthetase/ligase" evidence="3">
    <location>
        <begin position="12"/>
        <end position="369"/>
    </location>
</feature>